<dbReference type="Proteomes" id="UP000807353">
    <property type="component" value="Unassembled WGS sequence"/>
</dbReference>
<dbReference type="InterPro" id="IPR045863">
    <property type="entry name" value="CorA_TM1_TM2"/>
</dbReference>
<reference evidence="7" key="1">
    <citation type="submission" date="2020-11" db="EMBL/GenBank/DDBJ databases">
        <authorList>
            <consortium name="DOE Joint Genome Institute"/>
            <person name="Ahrendt S."/>
            <person name="Riley R."/>
            <person name="Andreopoulos W."/>
            <person name="Labutti K."/>
            <person name="Pangilinan J."/>
            <person name="Ruiz-Duenas F.J."/>
            <person name="Barrasa J.M."/>
            <person name="Sanchez-Garcia M."/>
            <person name="Camarero S."/>
            <person name="Miyauchi S."/>
            <person name="Serrano A."/>
            <person name="Linde D."/>
            <person name="Babiker R."/>
            <person name="Drula E."/>
            <person name="Ayuso-Fernandez I."/>
            <person name="Pacheco R."/>
            <person name="Padilla G."/>
            <person name="Ferreira P."/>
            <person name="Barriuso J."/>
            <person name="Kellner H."/>
            <person name="Castanera R."/>
            <person name="Alfaro M."/>
            <person name="Ramirez L."/>
            <person name="Pisabarro A.G."/>
            <person name="Kuo A."/>
            <person name="Tritt A."/>
            <person name="Lipzen A."/>
            <person name="He G."/>
            <person name="Yan M."/>
            <person name="Ng V."/>
            <person name="Cullen D."/>
            <person name="Martin F."/>
            <person name="Rosso M.-N."/>
            <person name="Henrissat B."/>
            <person name="Hibbett D."/>
            <person name="Martinez A.T."/>
            <person name="Grigoriev I.V."/>
        </authorList>
    </citation>
    <scope>NUCLEOTIDE SEQUENCE</scope>
    <source>
        <strain evidence="7">CBS 247.69</strain>
    </source>
</reference>
<evidence type="ECO:0000256" key="2">
    <source>
        <dbReference type="ARBA" id="ARBA00022692"/>
    </source>
</evidence>
<protein>
    <recommendedName>
        <fullName evidence="9">Magnesium transporter</fullName>
    </recommendedName>
</protein>
<proteinExistence type="predicted"/>
<dbReference type="OrthoDB" id="3231000at2759"/>
<organism evidence="7 8">
    <name type="scientific">Collybia nuda</name>
    <dbReference type="NCBI Taxonomy" id="64659"/>
    <lineage>
        <taxon>Eukaryota</taxon>
        <taxon>Fungi</taxon>
        <taxon>Dikarya</taxon>
        <taxon>Basidiomycota</taxon>
        <taxon>Agaricomycotina</taxon>
        <taxon>Agaricomycetes</taxon>
        <taxon>Agaricomycetidae</taxon>
        <taxon>Agaricales</taxon>
        <taxon>Tricholomatineae</taxon>
        <taxon>Clitocybaceae</taxon>
        <taxon>Collybia</taxon>
    </lineage>
</organism>
<gene>
    <name evidence="7" type="ORF">BDZ94DRAFT_1265618</name>
</gene>
<feature type="transmembrane region" description="Helical" evidence="6">
    <location>
        <begin position="427"/>
        <end position="447"/>
    </location>
</feature>
<evidence type="ECO:0000313" key="7">
    <source>
        <dbReference type="EMBL" id="KAF9460682.1"/>
    </source>
</evidence>
<dbReference type="GO" id="GO:0015087">
    <property type="term" value="F:cobalt ion transmembrane transporter activity"/>
    <property type="evidence" value="ECO:0007669"/>
    <property type="project" value="TreeGrafter"/>
</dbReference>
<dbReference type="Gene3D" id="1.20.58.340">
    <property type="entry name" value="Magnesium transport protein CorA, transmembrane region"/>
    <property type="match status" value="1"/>
</dbReference>
<feature type="region of interest" description="Disordered" evidence="5">
    <location>
        <begin position="1"/>
        <end position="30"/>
    </location>
</feature>
<dbReference type="GO" id="GO:0050897">
    <property type="term" value="F:cobalt ion binding"/>
    <property type="evidence" value="ECO:0007669"/>
    <property type="project" value="TreeGrafter"/>
</dbReference>
<evidence type="ECO:0000256" key="1">
    <source>
        <dbReference type="ARBA" id="ARBA00004651"/>
    </source>
</evidence>
<dbReference type="GO" id="GO:0005886">
    <property type="term" value="C:plasma membrane"/>
    <property type="evidence" value="ECO:0007669"/>
    <property type="project" value="UniProtKB-SubCell"/>
</dbReference>
<dbReference type="Pfam" id="PF01544">
    <property type="entry name" value="CorA"/>
    <property type="match status" value="1"/>
</dbReference>
<dbReference type="EMBL" id="MU150295">
    <property type="protein sequence ID" value="KAF9460682.1"/>
    <property type="molecule type" value="Genomic_DNA"/>
</dbReference>
<feature type="transmembrane region" description="Helical" evidence="6">
    <location>
        <begin position="459"/>
        <end position="481"/>
    </location>
</feature>
<keyword evidence="2 6" id="KW-0812">Transmembrane</keyword>
<evidence type="ECO:0000256" key="6">
    <source>
        <dbReference type="SAM" id="Phobius"/>
    </source>
</evidence>
<comment type="subcellular location">
    <subcellularLocation>
        <location evidence="1">Cell membrane</location>
        <topology evidence="1">Multi-pass membrane protein</topology>
    </subcellularLocation>
</comment>
<comment type="caution">
    <text evidence="7">The sequence shown here is derived from an EMBL/GenBank/DDBJ whole genome shotgun (WGS) entry which is preliminary data.</text>
</comment>
<dbReference type="SUPFAM" id="SSF144083">
    <property type="entry name" value="Magnesium transport protein CorA, transmembrane region"/>
    <property type="match status" value="1"/>
</dbReference>
<evidence type="ECO:0000256" key="5">
    <source>
        <dbReference type="SAM" id="MobiDB-lite"/>
    </source>
</evidence>
<dbReference type="PANTHER" id="PTHR46494">
    <property type="entry name" value="CORA FAMILY METAL ION TRANSPORTER (EUROFUNG)"/>
    <property type="match status" value="1"/>
</dbReference>
<evidence type="ECO:0008006" key="9">
    <source>
        <dbReference type="Google" id="ProtNLM"/>
    </source>
</evidence>
<feature type="transmembrane region" description="Helical" evidence="6">
    <location>
        <begin position="501"/>
        <end position="517"/>
    </location>
</feature>
<evidence type="ECO:0000256" key="3">
    <source>
        <dbReference type="ARBA" id="ARBA00022989"/>
    </source>
</evidence>
<name>A0A9P5XZN0_9AGAR</name>
<dbReference type="PANTHER" id="PTHR46494:SF1">
    <property type="entry name" value="CORA FAMILY METAL ION TRANSPORTER (EUROFUNG)"/>
    <property type="match status" value="1"/>
</dbReference>
<keyword evidence="3 6" id="KW-1133">Transmembrane helix</keyword>
<dbReference type="GO" id="GO:0000287">
    <property type="term" value="F:magnesium ion binding"/>
    <property type="evidence" value="ECO:0007669"/>
    <property type="project" value="TreeGrafter"/>
</dbReference>
<accession>A0A9P5XZN0</accession>
<keyword evidence="8" id="KW-1185">Reference proteome</keyword>
<feature type="region of interest" description="Disordered" evidence="5">
    <location>
        <begin position="523"/>
        <end position="543"/>
    </location>
</feature>
<sequence>MFASSSSTRLLDPKVDGRIPVPSHRHAAPSAPWPWVDIQDKVDQTQLDSPLPPIPPPCDHKSCNECWNRYPPSRFPNWTESQVRRSKIADAIKKKTDSIIYHVDVDSNGLFTARDKIFAREDDIEKTWKLMKNSETPENIRLQTLFVEDMSGPLLRMLRAKYNIEPFFFSSSLNWIPSRYAEEIVPKKGDHITITLTFLKSLAVPQDQTGTLRSTLYGSVYNMIGLNERVDQMIDIQAPLKLQSSNSMLALDLLSVHLIRKENGSTMISYHHGKDEHGTTTVKYLQERIRFAGQSVLVVFLWHAMYAWDEALESLYSHVCWLETQVISTSDLRLTQELYIIRAHHLHYSSLLEDFKKSVEFVQKSRNPAMDSLEEEVRKNSAELMDKECGYLLKGIERLEMGRRMQDERLKNVMNLIFSTYNIMKQISYLTTAFIPASFMATVFGMNVKTFSPGTAGTLLHYFEAAGVLTIITMWFILAFQRKNILPPGLVMRSYQLVTKFWDLLVITSWVQLIKYLKKFPKRRDGGDGAGKQTRGAGAGALV</sequence>
<dbReference type="AlphaFoldDB" id="A0A9P5XZN0"/>
<dbReference type="InterPro" id="IPR002523">
    <property type="entry name" value="MgTranspt_CorA/ZnTranspt_ZntB"/>
</dbReference>
<keyword evidence="4 6" id="KW-0472">Membrane</keyword>
<dbReference type="GO" id="GO:0015095">
    <property type="term" value="F:magnesium ion transmembrane transporter activity"/>
    <property type="evidence" value="ECO:0007669"/>
    <property type="project" value="TreeGrafter"/>
</dbReference>
<evidence type="ECO:0000256" key="4">
    <source>
        <dbReference type="ARBA" id="ARBA00023136"/>
    </source>
</evidence>
<evidence type="ECO:0000313" key="8">
    <source>
        <dbReference type="Proteomes" id="UP000807353"/>
    </source>
</evidence>